<name>A0A4R6SI98_LABRH</name>
<evidence type="ECO:0000313" key="2">
    <source>
        <dbReference type="Proteomes" id="UP000295444"/>
    </source>
</evidence>
<protein>
    <submittedName>
        <fullName evidence="1">Uncharacterized protein</fullName>
    </submittedName>
</protein>
<comment type="caution">
    <text evidence="1">The sequence shown here is derived from an EMBL/GenBank/DDBJ whole genome shotgun (WGS) entry which is preliminary data.</text>
</comment>
<dbReference type="EMBL" id="SNXZ01000002">
    <property type="protein sequence ID" value="TDQ00599.1"/>
    <property type="molecule type" value="Genomic_DNA"/>
</dbReference>
<reference evidence="1 2" key="1">
    <citation type="submission" date="2019-03" db="EMBL/GenBank/DDBJ databases">
        <title>Genomic Encyclopedia of Type Strains, Phase IV (KMG-IV): sequencing the most valuable type-strain genomes for metagenomic binning, comparative biology and taxonomic classification.</title>
        <authorList>
            <person name="Goeker M."/>
        </authorList>
    </citation>
    <scope>NUCLEOTIDE SEQUENCE [LARGE SCALE GENOMIC DNA]</scope>
    <source>
        <strain evidence="1 2">DSM 45361</strain>
    </source>
</reference>
<sequence>MAMQLPTDTQHLRFETRQYELFHRPLGQGVARNKLAVGAAATGMWAPVLFLCGLSPLTELGPLLYVGPVAGFVVLGTRLDDTGLMHLIGWLDALRVRAPRRRRVIDNPLLRMATDRPAQVLSVAVHAELVPPGGG</sequence>
<dbReference type="OrthoDB" id="3695477at2"/>
<dbReference type="RefSeq" id="WP_133849292.1">
    <property type="nucleotide sequence ID" value="NZ_SNXZ01000002.1"/>
</dbReference>
<organism evidence="1 2">
    <name type="scientific">Labedaea rhizosphaerae</name>
    <dbReference type="NCBI Taxonomy" id="598644"/>
    <lineage>
        <taxon>Bacteria</taxon>
        <taxon>Bacillati</taxon>
        <taxon>Actinomycetota</taxon>
        <taxon>Actinomycetes</taxon>
        <taxon>Pseudonocardiales</taxon>
        <taxon>Pseudonocardiaceae</taxon>
        <taxon>Labedaea</taxon>
    </lineage>
</organism>
<accession>A0A4R6SI98</accession>
<evidence type="ECO:0000313" key="1">
    <source>
        <dbReference type="EMBL" id="TDQ00599.1"/>
    </source>
</evidence>
<gene>
    <name evidence="1" type="ORF">EV186_102460</name>
</gene>
<dbReference type="AlphaFoldDB" id="A0A4R6SI98"/>
<proteinExistence type="predicted"/>
<dbReference type="Proteomes" id="UP000295444">
    <property type="component" value="Unassembled WGS sequence"/>
</dbReference>
<keyword evidence="2" id="KW-1185">Reference proteome</keyword>